<dbReference type="PANTHER" id="PTHR11886">
    <property type="entry name" value="DYNEIN LIGHT CHAIN"/>
    <property type="match status" value="1"/>
</dbReference>
<sequence>MNFIRRSGTSEQQSHFERDTQVNEADVMHSFVAQEVLQEACDVSWLALSKFQTESEVAKFLKQYFDTAHGELWHCVVGKNFGSYLSVDSQNFIYFRIGRTAILLFKTYSKEEFDEISDELEDKSIQTSSKSTSHSSPTSSFSEFKTRFE</sequence>
<keyword evidence="6" id="KW-0509">mRNA transport</keyword>
<protein>
    <recommendedName>
        <fullName evidence="10">Dynein light chain</fullName>
    </recommendedName>
</protein>
<evidence type="ECO:0000256" key="5">
    <source>
        <dbReference type="ARBA" id="ARBA00022701"/>
    </source>
</evidence>
<dbReference type="Gene3D" id="3.30.740.10">
    <property type="entry name" value="Protein Inhibitor Of Neuronal Nitric Oxide Synthase"/>
    <property type="match status" value="1"/>
</dbReference>
<name>A0A914C3F4_9BILA</name>
<dbReference type="Pfam" id="PF01221">
    <property type="entry name" value="Dynein_light"/>
    <property type="match status" value="1"/>
</dbReference>
<keyword evidence="7" id="KW-0653">Protein transport</keyword>
<dbReference type="GO" id="GO:0015031">
    <property type="term" value="P:protein transport"/>
    <property type="evidence" value="ECO:0007669"/>
    <property type="project" value="UniProtKB-KW"/>
</dbReference>
<evidence type="ECO:0000256" key="7">
    <source>
        <dbReference type="ARBA" id="ARBA00022927"/>
    </source>
</evidence>
<evidence type="ECO:0000256" key="10">
    <source>
        <dbReference type="RuleBase" id="RU365010"/>
    </source>
</evidence>
<keyword evidence="4 10" id="KW-0963">Cytoplasm</keyword>
<dbReference type="GO" id="GO:0045505">
    <property type="term" value="F:dynein intermediate chain binding"/>
    <property type="evidence" value="ECO:0007669"/>
    <property type="project" value="TreeGrafter"/>
</dbReference>
<dbReference type="WBParaSite" id="ACRNAN_Path_199.g718.t1">
    <property type="protein sequence ID" value="ACRNAN_Path_199.g718.t1"/>
    <property type="gene ID" value="ACRNAN_Path_199.g718"/>
</dbReference>
<keyword evidence="9" id="KW-0539">Nucleus</keyword>
<evidence type="ECO:0000256" key="3">
    <source>
        <dbReference type="ARBA" id="ARBA00022448"/>
    </source>
</evidence>
<proteinExistence type="inferred from homology"/>
<evidence type="ECO:0000256" key="6">
    <source>
        <dbReference type="ARBA" id="ARBA00022816"/>
    </source>
</evidence>
<evidence type="ECO:0000313" key="13">
    <source>
        <dbReference type="WBParaSite" id="ACRNAN_Path_199.g718.t1"/>
    </source>
</evidence>
<evidence type="ECO:0000313" key="12">
    <source>
        <dbReference type="Proteomes" id="UP000887540"/>
    </source>
</evidence>
<dbReference type="GO" id="GO:0005874">
    <property type="term" value="C:microtubule"/>
    <property type="evidence" value="ECO:0007669"/>
    <property type="project" value="UniProtKB-KW"/>
</dbReference>
<dbReference type="SMART" id="SM01375">
    <property type="entry name" value="Dynein_light"/>
    <property type="match status" value="1"/>
</dbReference>
<dbReference type="FunFam" id="3.30.740.10:FF:000005">
    <property type="entry name" value="Dynein light chain"/>
    <property type="match status" value="1"/>
</dbReference>
<evidence type="ECO:0000256" key="8">
    <source>
        <dbReference type="ARBA" id="ARBA00023212"/>
    </source>
</evidence>
<comment type="subcellular location">
    <subcellularLocation>
        <location evidence="2 10">Cytoplasm</location>
        <location evidence="2 10">Cytoskeleton</location>
    </subcellularLocation>
    <subcellularLocation>
        <location evidence="1">Nucleus</location>
    </subcellularLocation>
</comment>
<keyword evidence="8 10" id="KW-0206">Cytoskeleton</keyword>
<keyword evidence="12" id="KW-1185">Reference proteome</keyword>
<organism evidence="12 13">
    <name type="scientific">Acrobeloides nanus</name>
    <dbReference type="NCBI Taxonomy" id="290746"/>
    <lineage>
        <taxon>Eukaryota</taxon>
        <taxon>Metazoa</taxon>
        <taxon>Ecdysozoa</taxon>
        <taxon>Nematoda</taxon>
        <taxon>Chromadorea</taxon>
        <taxon>Rhabditida</taxon>
        <taxon>Tylenchina</taxon>
        <taxon>Cephalobomorpha</taxon>
        <taxon>Cephaloboidea</taxon>
        <taxon>Cephalobidae</taxon>
        <taxon>Acrobeloides</taxon>
    </lineage>
</organism>
<dbReference type="GO" id="GO:0007017">
    <property type="term" value="P:microtubule-based process"/>
    <property type="evidence" value="ECO:0007669"/>
    <property type="project" value="InterPro"/>
</dbReference>
<dbReference type="AlphaFoldDB" id="A0A914C3F4"/>
<dbReference type="InterPro" id="IPR001372">
    <property type="entry name" value="Dynein_light_chain_typ-1/2"/>
</dbReference>
<keyword evidence="10" id="KW-0243">Dynein</keyword>
<feature type="region of interest" description="Disordered" evidence="11">
    <location>
        <begin position="120"/>
        <end position="149"/>
    </location>
</feature>
<dbReference type="Proteomes" id="UP000887540">
    <property type="component" value="Unplaced"/>
</dbReference>
<accession>A0A914C3F4</accession>
<dbReference type="PANTHER" id="PTHR11886:SF35">
    <property type="entry name" value="DYNEIN LIGHT CHAIN"/>
    <property type="match status" value="1"/>
</dbReference>
<evidence type="ECO:0000256" key="11">
    <source>
        <dbReference type="SAM" id="MobiDB-lite"/>
    </source>
</evidence>
<dbReference type="InterPro" id="IPR037177">
    <property type="entry name" value="DLC_sf"/>
</dbReference>
<dbReference type="GO" id="GO:0005634">
    <property type="term" value="C:nucleus"/>
    <property type="evidence" value="ECO:0007669"/>
    <property type="project" value="UniProtKB-SubCell"/>
</dbReference>
<feature type="compositionally biased region" description="Low complexity" evidence="11">
    <location>
        <begin position="125"/>
        <end position="142"/>
    </location>
</feature>
<dbReference type="GO" id="GO:0005868">
    <property type="term" value="C:cytoplasmic dynein complex"/>
    <property type="evidence" value="ECO:0007669"/>
    <property type="project" value="TreeGrafter"/>
</dbReference>
<evidence type="ECO:0000256" key="9">
    <source>
        <dbReference type="ARBA" id="ARBA00023242"/>
    </source>
</evidence>
<keyword evidence="10" id="KW-0505">Motor protein</keyword>
<reference evidence="13" key="1">
    <citation type="submission" date="2022-11" db="UniProtKB">
        <authorList>
            <consortium name="WormBaseParasite"/>
        </authorList>
    </citation>
    <scope>IDENTIFICATION</scope>
</reference>
<dbReference type="GO" id="GO:0051028">
    <property type="term" value="P:mRNA transport"/>
    <property type="evidence" value="ECO:0007669"/>
    <property type="project" value="UniProtKB-KW"/>
</dbReference>
<keyword evidence="3" id="KW-0813">Transport</keyword>
<comment type="similarity">
    <text evidence="10">Belongs to the dynein light chain family.</text>
</comment>
<keyword evidence="5 10" id="KW-0493">Microtubule</keyword>
<evidence type="ECO:0000256" key="4">
    <source>
        <dbReference type="ARBA" id="ARBA00022490"/>
    </source>
</evidence>
<evidence type="ECO:0000256" key="1">
    <source>
        <dbReference type="ARBA" id="ARBA00004123"/>
    </source>
</evidence>
<evidence type="ECO:0000256" key="2">
    <source>
        <dbReference type="ARBA" id="ARBA00004245"/>
    </source>
</evidence>
<dbReference type="SUPFAM" id="SSF54648">
    <property type="entry name" value="DLC"/>
    <property type="match status" value="1"/>
</dbReference>